<dbReference type="PANTHER" id="PTHR48081:SF33">
    <property type="entry name" value="KYNURENINE FORMAMIDASE"/>
    <property type="match status" value="1"/>
</dbReference>
<reference evidence="5" key="1">
    <citation type="journal article" date="2022" name="J Environ Chem Eng">
        <title>Biodegradation of petroleum oil using a constructed nonpathogenic and heavy metal-tolerant bacterial consortium isolated from marine sponges.</title>
        <authorList>
            <person name="Dechsakulwatana C."/>
            <person name="Rungsihiranrut A."/>
            <person name="Muangchinda C."/>
            <person name="Ningthoujam R."/>
            <person name="Klankeo P."/>
            <person name="Pinyakong O."/>
        </authorList>
    </citation>
    <scope>NUCLEOTIDE SEQUENCE [LARGE SCALE GENOMIC DNA]</scope>
    <source>
        <strain evidence="5">MO2-4</strain>
    </source>
</reference>
<dbReference type="SUPFAM" id="SSF53474">
    <property type="entry name" value="alpha/beta-Hydrolases"/>
    <property type="match status" value="1"/>
</dbReference>
<evidence type="ECO:0000259" key="3">
    <source>
        <dbReference type="Pfam" id="PF20434"/>
    </source>
</evidence>
<comment type="caution">
    <text evidence="4">The sequence shown here is derived from an EMBL/GenBank/DDBJ whole genome shotgun (WGS) entry which is preliminary data.</text>
</comment>
<keyword evidence="5" id="KW-1185">Reference proteome</keyword>
<evidence type="ECO:0000313" key="4">
    <source>
        <dbReference type="EMBL" id="MDV5824423.1"/>
    </source>
</evidence>
<dbReference type="GO" id="GO:0016787">
    <property type="term" value="F:hydrolase activity"/>
    <property type="evidence" value="ECO:0007669"/>
    <property type="project" value="UniProtKB-KW"/>
</dbReference>
<dbReference type="RefSeq" id="WP_317517158.1">
    <property type="nucleotide sequence ID" value="NZ_JAPTHD010000004.1"/>
</dbReference>
<dbReference type="InterPro" id="IPR049492">
    <property type="entry name" value="BD-FAE-like_dom"/>
</dbReference>
<dbReference type="Pfam" id="PF20434">
    <property type="entry name" value="BD-FAE"/>
    <property type="match status" value="1"/>
</dbReference>
<keyword evidence="2" id="KW-0732">Signal</keyword>
<keyword evidence="1 4" id="KW-0378">Hydrolase</keyword>
<evidence type="ECO:0000256" key="2">
    <source>
        <dbReference type="SAM" id="SignalP"/>
    </source>
</evidence>
<dbReference type="Proteomes" id="UP001185984">
    <property type="component" value="Unassembled WGS sequence"/>
</dbReference>
<dbReference type="Gene3D" id="3.40.50.1820">
    <property type="entry name" value="alpha/beta hydrolase"/>
    <property type="match status" value="1"/>
</dbReference>
<accession>A0ABU3ZY19</accession>
<dbReference type="EMBL" id="JAPTHD010000004">
    <property type="protein sequence ID" value="MDV5824423.1"/>
    <property type="molecule type" value="Genomic_DNA"/>
</dbReference>
<name>A0ABU3ZY19_9SPHN</name>
<evidence type="ECO:0000313" key="5">
    <source>
        <dbReference type="Proteomes" id="UP001185984"/>
    </source>
</evidence>
<protein>
    <submittedName>
        <fullName evidence="4">Alpha/beta hydrolase</fullName>
    </submittedName>
</protein>
<dbReference type="PANTHER" id="PTHR48081">
    <property type="entry name" value="AB HYDROLASE SUPERFAMILY PROTEIN C4A8.06C"/>
    <property type="match status" value="1"/>
</dbReference>
<feature type="chain" id="PRO_5047179987" evidence="2">
    <location>
        <begin position="22"/>
        <end position="297"/>
    </location>
</feature>
<feature type="domain" description="BD-FAE-like" evidence="3">
    <location>
        <begin position="61"/>
        <end position="235"/>
    </location>
</feature>
<gene>
    <name evidence="4" type="ORF">O0R41_12525</name>
</gene>
<dbReference type="InterPro" id="IPR050300">
    <property type="entry name" value="GDXG_lipolytic_enzyme"/>
</dbReference>
<organism evidence="4 5">
    <name type="scientific">Sphingobium naphthae</name>
    <dbReference type="NCBI Taxonomy" id="1886786"/>
    <lineage>
        <taxon>Bacteria</taxon>
        <taxon>Pseudomonadati</taxon>
        <taxon>Pseudomonadota</taxon>
        <taxon>Alphaproteobacteria</taxon>
        <taxon>Sphingomonadales</taxon>
        <taxon>Sphingomonadaceae</taxon>
        <taxon>Sphingobium</taxon>
    </lineage>
</organism>
<proteinExistence type="predicted"/>
<feature type="signal peptide" evidence="2">
    <location>
        <begin position="1"/>
        <end position="21"/>
    </location>
</feature>
<sequence length="297" mass="31501">MRARFSLILIPTLLLAGAADAQSLRERWRAKLAQGQQSAPGGRSMAYGRDALQTLDFWPGATAKAPLILFVHGGGWKRGSKDNATGAAKVSHYNGLGYAFASINYRLVPDATVEQQAQDVADALAYLREQAPALGVDPNRIVLMGHSAGAHLVALVSTDMRYLTKAGLKPDAVRGVIALDGAAYDVARQMQEGNRVMASTYEQAFGTDPARQRALSPTLQAATPNAPAFLILHVDRADGTAQANALAAALQAAGTPAELHALEGRGLRGHMEINRSLGEADYPGTGLVDAWLKRLLD</sequence>
<dbReference type="InterPro" id="IPR029058">
    <property type="entry name" value="AB_hydrolase_fold"/>
</dbReference>
<evidence type="ECO:0000256" key="1">
    <source>
        <dbReference type="ARBA" id="ARBA00022801"/>
    </source>
</evidence>